<accession>A0AAW9DUY3</accession>
<feature type="domain" description="Leucine-binding protein" evidence="5">
    <location>
        <begin position="30"/>
        <end position="371"/>
    </location>
</feature>
<dbReference type="AlphaFoldDB" id="A0AAW9DUY3"/>
<evidence type="ECO:0000256" key="4">
    <source>
        <dbReference type="ARBA" id="ARBA00022970"/>
    </source>
</evidence>
<evidence type="ECO:0000259" key="5">
    <source>
        <dbReference type="Pfam" id="PF13458"/>
    </source>
</evidence>
<dbReference type="Proteomes" id="UP001279553">
    <property type="component" value="Unassembled WGS sequence"/>
</dbReference>
<organism evidence="6 7">
    <name type="scientific">Acidiphilium acidophilum</name>
    <name type="common">Thiobacillus acidophilus</name>
    <dbReference type="NCBI Taxonomy" id="76588"/>
    <lineage>
        <taxon>Bacteria</taxon>
        <taxon>Pseudomonadati</taxon>
        <taxon>Pseudomonadota</taxon>
        <taxon>Alphaproteobacteria</taxon>
        <taxon>Acetobacterales</taxon>
        <taxon>Acidocellaceae</taxon>
        <taxon>Acidiphilium</taxon>
    </lineage>
</organism>
<dbReference type="PANTHER" id="PTHR47151:SF2">
    <property type="entry name" value="AMINO ACID BINDING PROTEIN"/>
    <property type="match status" value="1"/>
</dbReference>
<evidence type="ECO:0000313" key="7">
    <source>
        <dbReference type="Proteomes" id="UP001279553"/>
    </source>
</evidence>
<keyword evidence="2" id="KW-0813">Transport</keyword>
<comment type="caution">
    <text evidence="6">The sequence shown here is derived from an EMBL/GenBank/DDBJ whole genome shotgun (WGS) entry which is preliminary data.</text>
</comment>
<evidence type="ECO:0000313" key="6">
    <source>
        <dbReference type="EMBL" id="MDX5932661.1"/>
    </source>
</evidence>
<keyword evidence="7" id="KW-1185">Reference proteome</keyword>
<dbReference type="EMBL" id="JAWXYB010000018">
    <property type="protein sequence ID" value="MDX5932661.1"/>
    <property type="molecule type" value="Genomic_DNA"/>
</dbReference>
<keyword evidence="3" id="KW-0732">Signal</keyword>
<dbReference type="Gene3D" id="3.40.50.2300">
    <property type="match status" value="2"/>
</dbReference>
<name>A0AAW9DUY3_ACIAO</name>
<dbReference type="Pfam" id="PF13458">
    <property type="entry name" value="Peripla_BP_6"/>
    <property type="match status" value="1"/>
</dbReference>
<protein>
    <submittedName>
        <fullName evidence="6">Branched-chain amino acid ABC transporter substrate-binding protein</fullName>
    </submittedName>
</protein>
<evidence type="ECO:0000256" key="1">
    <source>
        <dbReference type="ARBA" id="ARBA00010062"/>
    </source>
</evidence>
<gene>
    <name evidence="6" type="ORF">SIL87_18070</name>
</gene>
<dbReference type="InterPro" id="IPR028082">
    <property type="entry name" value="Peripla_BP_I"/>
</dbReference>
<evidence type="ECO:0000256" key="3">
    <source>
        <dbReference type="ARBA" id="ARBA00022729"/>
    </source>
</evidence>
<dbReference type="GO" id="GO:0006865">
    <property type="term" value="P:amino acid transport"/>
    <property type="evidence" value="ECO:0007669"/>
    <property type="project" value="UniProtKB-KW"/>
</dbReference>
<dbReference type="PANTHER" id="PTHR47151">
    <property type="entry name" value="LEU/ILE/VAL-BINDING ABC TRANSPORTER SUBUNIT"/>
    <property type="match status" value="1"/>
</dbReference>
<evidence type="ECO:0000256" key="2">
    <source>
        <dbReference type="ARBA" id="ARBA00022448"/>
    </source>
</evidence>
<reference evidence="6 7" key="1">
    <citation type="submission" date="2023-11" db="EMBL/GenBank/DDBJ databases">
        <title>MicrobeMod: A computational toolkit for identifying prokaryotic methylation and restriction-modification with nanopore sequencing.</title>
        <authorList>
            <person name="Crits-Christoph A."/>
            <person name="Kang S.C."/>
            <person name="Lee H."/>
            <person name="Ostrov N."/>
        </authorList>
    </citation>
    <scope>NUCLEOTIDE SEQUENCE [LARGE SCALE GENOMIC DNA]</scope>
    <source>
        <strain evidence="6 7">DSMZ 700</strain>
    </source>
</reference>
<comment type="similarity">
    <text evidence="1">Belongs to the leucine-binding protein family.</text>
</comment>
<dbReference type="PRINTS" id="PR00337">
    <property type="entry name" value="LEUILEVALBP"/>
</dbReference>
<sequence length="383" mass="39858">MRRITIGAGAGFGVALGLLGATGVARAAPPIRIGVQAPITGTYADEGQGIERAVKLLAAEQNAKGGLLGRKIEVKVCDDQGEAAQAAICARQLVNDHVIAVIGSYTSGAALAAQPIYARADVIQTSDGTSNELLKHGYRTWFGNAAPNSAEAKFTAHYLVDVRHFGKIAVLTDHSSFATGLADAVVADVKADHGDVIDKSFINAGSQNFSPVLTKLKAMHPDVLYFSGYYSDGGLIRAQMVQLGMKAAFVGGDANQNVAFAKIAGPAAAGSVIINVPAPADLPYPVAKTFVAAYKAKYGALPPSVFTLTNADGMRAVMQAIAATKSVKPAKLEAYLHGMKSFQGLTGTFAWNAKGERTGSPFVAFEVQKDGSYRILYPAPTAG</sequence>
<dbReference type="SUPFAM" id="SSF53822">
    <property type="entry name" value="Periplasmic binding protein-like I"/>
    <property type="match status" value="1"/>
</dbReference>
<proteinExistence type="inferred from homology"/>
<dbReference type="CDD" id="cd06342">
    <property type="entry name" value="PBP1_ABC_LIVBP-like"/>
    <property type="match status" value="1"/>
</dbReference>
<dbReference type="InterPro" id="IPR000709">
    <property type="entry name" value="Leu_Ile_Val-bd"/>
</dbReference>
<keyword evidence="4" id="KW-0029">Amino-acid transport</keyword>
<dbReference type="InterPro" id="IPR028081">
    <property type="entry name" value="Leu-bd"/>
</dbReference>